<protein>
    <submittedName>
        <fullName evidence="2">Uncharacterized protein</fullName>
    </submittedName>
</protein>
<gene>
    <name evidence="2" type="ORF">COZ82_03570</name>
</gene>
<keyword evidence="1" id="KW-0472">Membrane</keyword>
<evidence type="ECO:0000256" key="1">
    <source>
        <dbReference type="SAM" id="Phobius"/>
    </source>
</evidence>
<feature type="transmembrane region" description="Helical" evidence="1">
    <location>
        <begin position="6"/>
        <end position="25"/>
    </location>
</feature>
<accession>A0A2M7IMW5</accession>
<organism evidence="2 3">
    <name type="scientific">Candidatus Kaiserbacteria bacterium CG_4_8_14_3_um_filter_38_9</name>
    <dbReference type="NCBI Taxonomy" id="1974599"/>
    <lineage>
        <taxon>Bacteria</taxon>
        <taxon>Candidatus Kaiseribacteriota</taxon>
    </lineage>
</organism>
<proteinExistence type="predicted"/>
<comment type="caution">
    <text evidence="2">The sequence shown here is derived from an EMBL/GenBank/DDBJ whole genome shotgun (WGS) entry which is preliminary data.</text>
</comment>
<evidence type="ECO:0000313" key="3">
    <source>
        <dbReference type="Proteomes" id="UP000230837"/>
    </source>
</evidence>
<sequence length="131" mass="15279">AKDDAFHILVLLVYYTIKLLIVSVIKIMNFENGGIPPQNENNDRRTWLQTRLDIFNRAFDEVKLNYNDRLYGDIMDAYSDLIINNIDPCSVKGIEVVEKIISDNFRFYSDETKEKIPVVLASLKENTIYKK</sequence>
<reference evidence="3" key="1">
    <citation type="submission" date="2017-09" db="EMBL/GenBank/DDBJ databases">
        <title>Depth-based differentiation of microbial function through sediment-hosted aquifers and enrichment of novel symbionts in the deep terrestrial subsurface.</title>
        <authorList>
            <person name="Probst A.J."/>
            <person name="Ladd B."/>
            <person name="Jarett J.K."/>
            <person name="Geller-Mcgrath D.E."/>
            <person name="Sieber C.M.K."/>
            <person name="Emerson J.B."/>
            <person name="Anantharaman K."/>
            <person name="Thomas B.C."/>
            <person name="Malmstrom R."/>
            <person name="Stieglmeier M."/>
            <person name="Klingl A."/>
            <person name="Woyke T."/>
            <person name="Ryan C.M."/>
            <person name="Banfield J.F."/>
        </authorList>
    </citation>
    <scope>NUCLEOTIDE SEQUENCE [LARGE SCALE GENOMIC DNA]</scope>
</reference>
<keyword evidence="1" id="KW-0812">Transmembrane</keyword>
<dbReference type="EMBL" id="PFHR01000188">
    <property type="protein sequence ID" value="PIW96696.1"/>
    <property type="molecule type" value="Genomic_DNA"/>
</dbReference>
<feature type="non-terminal residue" evidence="2">
    <location>
        <position position="1"/>
    </location>
</feature>
<dbReference type="Proteomes" id="UP000230837">
    <property type="component" value="Unassembled WGS sequence"/>
</dbReference>
<dbReference type="AlphaFoldDB" id="A0A2M7IMW5"/>
<keyword evidence="1" id="KW-1133">Transmembrane helix</keyword>
<name>A0A2M7IMW5_9BACT</name>
<evidence type="ECO:0000313" key="2">
    <source>
        <dbReference type="EMBL" id="PIW96696.1"/>
    </source>
</evidence>